<keyword evidence="1" id="KW-0808">Transferase</keyword>
<feature type="non-terminal residue" evidence="1">
    <location>
        <position position="57"/>
    </location>
</feature>
<feature type="non-terminal residue" evidence="1">
    <location>
        <position position="1"/>
    </location>
</feature>
<dbReference type="GO" id="GO:0016287">
    <property type="term" value="F:glycerone-phosphate O-acyltransferase activity"/>
    <property type="evidence" value="ECO:0007669"/>
    <property type="project" value="TreeGrafter"/>
</dbReference>
<dbReference type="InterPro" id="IPR052744">
    <property type="entry name" value="GPAT/DAPAT"/>
</dbReference>
<dbReference type="PANTHER" id="PTHR31605:SF0">
    <property type="entry name" value="GLYCEROL-3-PHOSPHATE O-ACYLTRANSFERASE 1"/>
    <property type="match status" value="1"/>
</dbReference>
<dbReference type="EMBL" id="MIGC01002521">
    <property type="protein sequence ID" value="PHJ20951.1"/>
    <property type="molecule type" value="Genomic_DNA"/>
</dbReference>
<dbReference type="AlphaFoldDB" id="A0A2C6K7K3"/>
<dbReference type="GO" id="GO:0008654">
    <property type="term" value="P:phospholipid biosynthetic process"/>
    <property type="evidence" value="ECO:0007669"/>
    <property type="project" value="TreeGrafter"/>
</dbReference>
<keyword evidence="2" id="KW-1185">Reference proteome</keyword>
<keyword evidence="1" id="KW-0012">Acyltransferase</keyword>
<protein>
    <submittedName>
        <fullName evidence="1">Glycerol-3-phosphate-acyltransferase</fullName>
    </submittedName>
</protein>
<organism evidence="1 2">
    <name type="scientific">Cystoisospora suis</name>
    <dbReference type="NCBI Taxonomy" id="483139"/>
    <lineage>
        <taxon>Eukaryota</taxon>
        <taxon>Sar</taxon>
        <taxon>Alveolata</taxon>
        <taxon>Apicomplexa</taxon>
        <taxon>Conoidasida</taxon>
        <taxon>Coccidia</taxon>
        <taxon>Eucoccidiorida</taxon>
        <taxon>Eimeriorina</taxon>
        <taxon>Sarcocystidae</taxon>
        <taxon>Cystoisospora</taxon>
    </lineage>
</organism>
<evidence type="ECO:0000313" key="1">
    <source>
        <dbReference type="EMBL" id="PHJ20951.1"/>
    </source>
</evidence>
<gene>
    <name evidence="1" type="ORF">CSUI_005203</name>
</gene>
<dbReference type="PANTHER" id="PTHR31605">
    <property type="entry name" value="GLYCEROL-3-PHOSPHATE O-ACYLTRANSFERASE 1"/>
    <property type="match status" value="1"/>
</dbReference>
<evidence type="ECO:0000313" key="2">
    <source>
        <dbReference type="Proteomes" id="UP000221165"/>
    </source>
</evidence>
<accession>A0A2C6K7K3</accession>
<proteinExistence type="predicted"/>
<sequence length="57" mass="6254">LPLLPLWGPLRVIAYILAERHRAKALAASAVKLKATDVVASYKMIVLLVCVPLFNLI</sequence>
<name>A0A2C6K7K3_9APIC</name>
<dbReference type="GO" id="GO:0004366">
    <property type="term" value="F:glycerol-3-phosphate O-acyltransferase activity"/>
    <property type="evidence" value="ECO:0007669"/>
    <property type="project" value="TreeGrafter"/>
</dbReference>
<comment type="caution">
    <text evidence="1">The sequence shown here is derived from an EMBL/GenBank/DDBJ whole genome shotgun (WGS) entry which is preliminary data.</text>
</comment>
<reference evidence="1 2" key="1">
    <citation type="journal article" date="2017" name="Int. J. Parasitol.">
        <title>The genome of the protozoan parasite Cystoisospora suis and a reverse vaccinology approach to identify vaccine candidates.</title>
        <authorList>
            <person name="Palmieri N."/>
            <person name="Shrestha A."/>
            <person name="Ruttkowski B."/>
            <person name="Beck T."/>
            <person name="Vogl C."/>
            <person name="Tomley F."/>
            <person name="Blake D.P."/>
            <person name="Joachim A."/>
        </authorList>
    </citation>
    <scope>NUCLEOTIDE SEQUENCE [LARGE SCALE GENOMIC DNA]</scope>
    <source>
        <strain evidence="1 2">Wien I</strain>
    </source>
</reference>
<dbReference type="Proteomes" id="UP000221165">
    <property type="component" value="Unassembled WGS sequence"/>
</dbReference>
<dbReference type="VEuPathDB" id="ToxoDB:CSUI_005203"/>
<dbReference type="RefSeq" id="XP_067922636.1">
    <property type="nucleotide sequence ID" value="XM_068065381.1"/>
</dbReference>
<dbReference type="GeneID" id="94428592"/>